<accession>A0A8D8U284</accession>
<dbReference type="EMBL" id="HBUF01164456">
    <property type="protein sequence ID" value="CAG6650891.1"/>
    <property type="molecule type" value="Transcribed_RNA"/>
</dbReference>
<dbReference type="EMBL" id="HBUF01331573">
    <property type="protein sequence ID" value="CAG6697051.1"/>
    <property type="molecule type" value="Transcribed_RNA"/>
</dbReference>
<dbReference type="EMBL" id="HBUF01331574">
    <property type="protein sequence ID" value="CAG6697052.1"/>
    <property type="molecule type" value="Transcribed_RNA"/>
</dbReference>
<dbReference type="EMBL" id="HBUF01398850">
    <property type="protein sequence ID" value="CAG6736300.1"/>
    <property type="molecule type" value="Transcribed_RNA"/>
</dbReference>
<evidence type="ECO:0000313" key="1">
    <source>
        <dbReference type="EMBL" id="CAG6697051.1"/>
    </source>
</evidence>
<organism evidence="1">
    <name type="scientific">Cacopsylla melanoneura</name>
    <dbReference type="NCBI Taxonomy" id="428564"/>
    <lineage>
        <taxon>Eukaryota</taxon>
        <taxon>Metazoa</taxon>
        <taxon>Ecdysozoa</taxon>
        <taxon>Arthropoda</taxon>
        <taxon>Hexapoda</taxon>
        <taxon>Insecta</taxon>
        <taxon>Pterygota</taxon>
        <taxon>Neoptera</taxon>
        <taxon>Paraneoptera</taxon>
        <taxon>Hemiptera</taxon>
        <taxon>Sternorrhyncha</taxon>
        <taxon>Psylloidea</taxon>
        <taxon>Psyllidae</taxon>
        <taxon>Psyllinae</taxon>
        <taxon>Cacopsylla</taxon>
    </lineage>
</organism>
<reference evidence="1" key="1">
    <citation type="submission" date="2021-05" db="EMBL/GenBank/DDBJ databases">
        <authorList>
            <person name="Alioto T."/>
            <person name="Alioto T."/>
            <person name="Gomez Garrido J."/>
        </authorList>
    </citation>
    <scope>NUCLEOTIDE SEQUENCE</scope>
</reference>
<sequence>MDIFWKPKISFICKVSPDIFKKVSPVLLKVCKSDTFPSVALNLTLTFNKPTLLENVCLMSGIGKSWVTVFRPTSIILSINMFNSESLGSSSSIEVESESDGASY</sequence>
<proteinExistence type="predicted"/>
<dbReference type="AlphaFoldDB" id="A0A8D8U284"/>
<dbReference type="EMBL" id="HBUF01164457">
    <property type="protein sequence ID" value="CAG6650892.1"/>
    <property type="molecule type" value="Transcribed_RNA"/>
</dbReference>
<protein>
    <submittedName>
        <fullName evidence="1">Uncharacterized protein</fullName>
    </submittedName>
</protein>
<dbReference type="EMBL" id="HBUF01398849">
    <property type="protein sequence ID" value="CAG6736299.1"/>
    <property type="molecule type" value="Transcribed_RNA"/>
</dbReference>
<name>A0A8D8U284_9HEMI</name>